<dbReference type="EMBL" id="KL198022">
    <property type="protein sequence ID" value="KDQ18045.1"/>
    <property type="molecule type" value="Genomic_DNA"/>
</dbReference>
<evidence type="ECO:0000313" key="1">
    <source>
        <dbReference type="EMBL" id="KDQ18045.1"/>
    </source>
</evidence>
<dbReference type="AlphaFoldDB" id="A0A067MTK7"/>
<keyword evidence="2" id="KW-1185">Reference proteome</keyword>
<dbReference type="OrthoDB" id="3134980at2759"/>
<protein>
    <submittedName>
        <fullName evidence="1">Uncharacterized protein</fullName>
    </submittedName>
</protein>
<gene>
    <name evidence="1" type="ORF">BOTBODRAFT_52856</name>
</gene>
<sequence length="85" mass="9899">MCHEVIEGVFYRPCGHYVRLWMSDIRDCKSPTCQKSSAHASDCNKKTCMQDFGPDHEKVSRLSYEECPACVEKYVLRRKVKTSHQ</sequence>
<proteinExistence type="predicted"/>
<name>A0A067MTK7_BOTB1</name>
<dbReference type="Proteomes" id="UP000027195">
    <property type="component" value="Unassembled WGS sequence"/>
</dbReference>
<reference evidence="2" key="1">
    <citation type="journal article" date="2014" name="Proc. Natl. Acad. Sci. U.S.A.">
        <title>Extensive sampling of basidiomycete genomes demonstrates inadequacy of the white-rot/brown-rot paradigm for wood decay fungi.</title>
        <authorList>
            <person name="Riley R."/>
            <person name="Salamov A.A."/>
            <person name="Brown D.W."/>
            <person name="Nagy L.G."/>
            <person name="Floudas D."/>
            <person name="Held B.W."/>
            <person name="Levasseur A."/>
            <person name="Lombard V."/>
            <person name="Morin E."/>
            <person name="Otillar R."/>
            <person name="Lindquist E.A."/>
            <person name="Sun H."/>
            <person name="LaButti K.M."/>
            <person name="Schmutz J."/>
            <person name="Jabbour D."/>
            <person name="Luo H."/>
            <person name="Baker S.E."/>
            <person name="Pisabarro A.G."/>
            <person name="Walton J.D."/>
            <person name="Blanchette R.A."/>
            <person name="Henrissat B."/>
            <person name="Martin F."/>
            <person name="Cullen D."/>
            <person name="Hibbett D.S."/>
            <person name="Grigoriev I.V."/>
        </authorList>
    </citation>
    <scope>NUCLEOTIDE SEQUENCE [LARGE SCALE GENOMIC DNA]</scope>
    <source>
        <strain evidence="2">FD-172 SS1</strain>
    </source>
</reference>
<organism evidence="1 2">
    <name type="scientific">Botryobasidium botryosum (strain FD-172 SS1)</name>
    <dbReference type="NCBI Taxonomy" id="930990"/>
    <lineage>
        <taxon>Eukaryota</taxon>
        <taxon>Fungi</taxon>
        <taxon>Dikarya</taxon>
        <taxon>Basidiomycota</taxon>
        <taxon>Agaricomycotina</taxon>
        <taxon>Agaricomycetes</taxon>
        <taxon>Cantharellales</taxon>
        <taxon>Botryobasidiaceae</taxon>
        <taxon>Botryobasidium</taxon>
    </lineage>
</organism>
<dbReference type="HOGENOM" id="CLU_180191_0_0_1"/>
<evidence type="ECO:0000313" key="2">
    <source>
        <dbReference type="Proteomes" id="UP000027195"/>
    </source>
</evidence>
<dbReference type="InParanoid" id="A0A067MTK7"/>
<accession>A0A067MTK7</accession>